<evidence type="ECO:0000256" key="2">
    <source>
        <dbReference type="ARBA" id="ARBA00013203"/>
    </source>
</evidence>
<evidence type="ECO:0000256" key="8">
    <source>
        <dbReference type="ARBA" id="ARBA00049003"/>
    </source>
</evidence>
<feature type="region of interest" description="Disordered" evidence="13">
    <location>
        <begin position="1"/>
        <end position="25"/>
    </location>
</feature>
<feature type="compositionally biased region" description="Low complexity" evidence="13">
    <location>
        <begin position="1"/>
        <end position="21"/>
    </location>
</feature>
<dbReference type="PANTHER" id="PTHR24058">
    <property type="entry name" value="DUAL SPECIFICITY PROTEIN KINASE"/>
    <property type="match status" value="1"/>
</dbReference>
<dbReference type="Gene3D" id="3.30.200.20">
    <property type="entry name" value="Phosphorylase Kinase, domain 1"/>
    <property type="match status" value="1"/>
</dbReference>
<dbReference type="GO" id="GO:0005856">
    <property type="term" value="C:cytoskeleton"/>
    <property type="evidence" value="ECO:0007669"/>
    <property type="project" value="TreeGrafter"/>
</dbReference>
<evidence type="ECO:0000256" key="9">
    <source>
        <dbReference type="ARBA" id="ARBA00049308"/>
    </source>
</evidence>
<dbReference type="GO" id="GO:0004712">
    <property type="term" value="F:protein serine/threonine/tyrosine kinase activity"/>
    <property type="evidence" value="ECO:0007669"/>
    <property type="project" value="UniProtKB-EC"/>
</dbReference>
<dbReference type="InterPro" id="IPR050494">
    <property type="entry name" value="Ser_Thr_dual-spec_kinase"/>
</dbReference>
<evidence type="ECO:0000259" key="14">
    <source>
        <dbReference type="PROSITE" id="PS50011"/>
    </source>
</evidence>
<evidence type="ECO:0000256" key="7">
    <source>
        <dbReference type="ARBA" id="ARBA00022840"/>
    </source>
</evidence>
<dbReference type="AlphaFoldDB" id="A0A7E4UUA1"/>
<comment type="catalytic activity">
    <reaction evidence="8">
        <text>L-seryl-[protein] + ATP = O-phospho-L-seryl-[protein] + ADP + H(+)</text>
        <dbReference type="Rhea" id="RHEA:17989"/>
        <dbReference type="Rhea" id="RHEA-COMP:9863"/>
        <dbReference type="Rhea" id="RHEA-COMP:11604"/>
        <dbReference type="ChEBI" id="CHEBI:15378"/>
        <dbReference type="ChEBI" id="CHEBI:29999"/>
        <dbReference type="ChEBI" id="CHEBI:30616"/>
        <dbReference type="ChEBI" id="CHEBI:83421"/>
        <dbReference type="ChEBI" id="CHEBI:456216"/>
        <dbReference type="EC" id="2.7.12.1"/>
    </reaction>
</comment>
<dbReference type="Proteomes" id="UP000492821">
    <property type="component" value="Unassembled WGS sequence"/>
</dbReference>
<evidence type="ECO:0000256" key="4">
    <source>
        <dbReference type="ARBA" id="ARBA00022679"/>
    </source>
</evidence>
<keyword evidence="6" id="KW-0418">Kinase</keyword>
<evidence type="ECO:0000313" key="16">
    <source>
        <dbReference type="WBParaSite" id="Pan_g12444.t1"/>
    </source>
</evidence>
<keyword evidence="7 11" id="KW-0067">ATP-binding</keyword>
<evidence type="ECO:0000256" key="11">
    <source>
        <dbReference type="PROSITE-ProRule" id="PRU10141"/>
    </source>
</evidence>
<keyword evidence="3 12" id="KW-0723">Serine/threonine-protein kinase</keyword>
<evidence type="ECO:0000256" key="10">
    <source>
        <dbReference type="ARBA" id="ARBA00051680"/>
    </source>
</evidence>
<keyword evidence="5 11" id="KW-0547">Nucleotide-binding</keyword>
<reference evidence="15" key="1">
    <citation type="journal article" date="2013" name="Genetics">
        <title>The draft genome and transcriptome of Panagrellus redivivus are shaped by the harsh demands of a free-living lifestyle.</title>
        <authorList>
            <person name="Srinivasan J."/>
            <person name="Dillman A.R."/>
            <person name="Macchietto M.G."/>
            <person name="Heikkinen L."/>
            <person name="Lakso M."/>
            <person name="Fracchia K.M."/>
            <person name="Antoshechkin I."/>
            <person name="Mortazavi A."/>
            <person name="Wong G."/>
            <person name="Sternberg P.W."/>
        </authorList>
    </citation>
    <scope>NUCLEOTIDE SEQUENCE [LARGE SCALE GENOMIC DNA]</scope>
    <source>
        <strain evidence="15">MT8872</strain>
    </source>
</reference>
<dbReference type="PROSITE" id="PS00107">
    <property type="entry name" value="PROTEIN_KINASE_ATP"/>
    <property type="match status" value="1"/>
</dbReference>
<dbReference type="Pfam" id="PF00069">
    <property type="entry name" value="Pkinase"/>
    <property type="match status" value="1"/>
</dbReference>
<dbReference type="WBParaSite" id="Pan_g12444.t1">
    <property type="protein sequence ID" value="Pan_g12444.t1"/>
    <property type="gene ID" value="Pan_g12444"/>
</dbReference>
<reference evidence="16" key="2">
    <citation type="submission" date="2020-10" db="UniProtKB">
        <authorList>
            <consortium name="WormBaseParasite"/>
        </authorList>
    </citation>
    <scope>IDENTIFICATION</scope>
</reference>
<dbReference type="Gene3D" id="3.30.10.30">
    <property type="entry name" value="DYRK"/>
    <property type="match status" value="1"/>
</dbReference>
<dbReference type="PROSITE" id="PS50011">
    <property type="entry name" value="PROTEIN_KINASE_DOM"/>
    <property type="match status" value="1"/>
</dbReference>
<proteinExistence type="inferred from homology"/>
<dbReference type="PANTHER" id="PTHR24058:SF22">
    <property type="entry name" value="DUAL SPECIFICITY TYROSINE-PHOSPHORYLATION-REGULATED KINASE 4"/>
    <property type="match status" value="1"/>
</dbReference>
<comment type="catalytic activity">
    <reaction evidence="9">
        <text>L-threonyl-[protein] + ATP = O-phospho-L-threonyl-[protein] + ADP + H(+)</text>
        <dbReference type="Rhea" id="RHEA:46608"/>
        <dbReference type="Rhea" id="RHEA-COMP:11060"/>
        <dbReference type="Rhea" id="RHEA-COMP:11605"/>
        <dbReference type="ChEBI" id="CHEBI:15378"/>
        <dbReference type="ChEBI" id="CHEBI:30013"/>
        <dbReference type="ChEBI" id="CHEBI:30616"/>
        <dbReference type="ChEBI" id="CHEBI:61977"/>
        <dbReference type="ChEBI" id="CHEBI:456216"/>
        <dbReference type="EC" id="2.7.12.1"/>
    </reaction>
</comment>
<protein>
    <recommendedName>
        <fullName evidence="2">dual-specificity kinase</fullName>
        <ecNumber evidence="2">2.7.12.1</ecNumber>
    </recommendedName>
</protein>
<evidence type="ECO:0000256" key="1">
    <source>
        <dbReference type="ARBA" id="ARBA00008867"/>
    </source>
</evidence>
<evidence type="ECO:0000256" key="13">
    <source>
        <dbReference type="SAM" id="MobiDB-lite"/>
    </source>
</evidence>
<dbReference type="InterPro" id="IPR011009">
    <property type="entry name" value="Kinase-like_dom_sf"/>
</dbReference>
<dbReference type="Gene3D" id="1.10.510.10">
    <property type="entry name" value="Transferase(Phosphotransferase) domain 1"/>
    <property type="match status" value="1"/>
</dbReference>
<dbReference type="SMART" id="SM00220">
    <property type="entry name" value="S_TKc"/>
    <property type="match status" value="1"/>
</dbReference>
<dbReference type="InterPro" id="IPR000719">
    <property type="entry name" value="Prot_kinase_dom"/>
</dbReference>
<comment type="catalytic activity">
    <reaction evidence="10">
        <text>L-tyrosyl-[protein] + ATP = O-phospho-L-tyrosyl-[protein] + ADP + H(+)</text>
        <dbReference type="Rhea" id="RHEA:10596"/>
        <dbReference type="Rhea" id="RHEA-COMP:10136"/>
        <dbReference type="Rhea" id="RHEA-COMP:20101"/>
        <dbReference type="ChEBI" id="CHEBI:15378"/>
        <dbReference type="ChEBI" id="CHEBI:30616"/>
        <dbReference type="ChEBI" id="CHEBI:46858"/>
        <dbReference type="ChEBI" id="CHEBI:61978"/>
        <dbReference type="ChEBI" id="CHEBI:456216"/>
        <dbReference type="EC" id="2.7.12.1"/>
    </reaction>
</comment>
<dbReference type="GO" id="GO:0004674">
    <property type="term" value="F:protein serine/threonine kinase activity"/>
    <property type="evidence" value="ECO:0007669"/>
    <property type="project" value="UniProtKB-KW"/>
</dbReference>
<dbReference type="GO" id="GO:0005737">
    <property type="term" value="C:cytoplasm"/>
    <property type="evidence" value="ECO:0007669"/>
    <property type="project" value="TreeGrafter"/>
</dbReference>
<accession>A0A7E4UUA1</accession>
<evidence type="ECO:0000313" key="15">
    <source>
        <dbReference type="Proteomes" id="UP000492821"/>
    </source>
</evidence>
<feature type="domain" description="Protein kinase" evidence="14">
    <location>
        <begin position="101"/>
        <end position="415"/>
    </location>
</feature>
<keyword evidence="15" id="KW-1185">Reference proteome</keyword>
<name>A0A7E4UUA1_PANRE</name>
<dbReference type="InterPro" id="IPR008271">
    <property type="entry name" value="Ser/Thr_kinase_AS"/>
</dbReference>
<dbReference type="PROSITE" id="PS00108">
    <property type="entry name" value="PROTEIN_KINASE_ST"/>
    <property type="match status" value="1"/>
</dbReference>
<dbReference type="InterPro" id="IPR017441">
    <property type="entry name" value="Protein_kinase_ATP_BS"/>
</dbReference>
<sequence>MASNDSGVGTDSADSASAGSSPMQLSPISSPPFAGLTPIESLEVFGSTMTDYERDEVHHYDAVYFTGVNDIKKLDIATTKSFDDSKGNYRFVLRDHLFYRYEILQAVGSGSFGMVLRCYDHKRQYYCAVKVVRNWPKVSRSAEIEVEMLTHIKRRRQHPGFERIVKLHNFFDFRGHRCIVFELLGPSLYDALKKRKFKGFLPSDVKTAAKPILLALDYLGTRGVIHCDLKPENILFTNDDFSSLKLIDLGSASMNNGTYYSYIQSRFYRAPEVLMQQGFGLPIDMWSFGCILVELITGTPIFAGENRFDQMTVILEVMGLPPMDLRRIGNVASDYFKYDGTPVYCKKKKDKANNITYTPDRSPKGNVRQAPGGKTWDMVFNGCPDPALISILNGCFDYNPQRRFTPCKALLEPWLLLPPEVITID</sequence>
<comment type="similarity">
    <text evidence="1">Belongs to the protein kinase superfamily. CMGC Ser/Thr protein kinase family. MNB/DYRK subfamily.</text>
</comment>
<dbReference type="GO" id="GO:0005524">
    <property type="term" value="F:ATP binding"/>
    <property type="evidence" value="ECO:0007669"/>
    <property type="project" value="UniProtKB-UniRule"/>
</dbReference>
<evidence type="ECO:0000256" key="6">
    <source>
        <dbReference type="ARBA" id="ARBA00022777"/>
    </source>
</evidence>
<feature type="binding site" evidence="11">
    <location>
        <position position="130"/>
    </location>
    <ligand>
        <name>ATP</name>
        <dbReference type="ChEBI" id="CHEBI:30616"/>
    </ligand>
</feature>
<evidence type="ECO:0000256" key="5">
    <source>
        <dbReference type="ARBA" id="ARBA00022741"/>
    </source>
</evidence>
<keyword evidence="4" id="KW-0808">Transferase</keyword>
<dbReference type="EC" id="2.7.12.1" evidence="2"/>
<dbReference type="SUPFAM" id="SSF56112">
    <property type="entry name" value="Protein kinase-like (PK-like)"/>
    <property type="match status" value="1"/>
</dbReference>
<dbReference type="InterPro" id="IPR042521">
    <property type="entry name" value="DYRK"/>
</dbReference>
<organism evidence="15 16">
    <name type="scientific">Panagrellus redivivus</name>
    <name type="common">Microworm</name>
    <dbReference type="NCBI Taxonomy" id="6233"/>
    <lineage>
        <taxon>Eukaryota</taxon>
        <taxon>Metazoa</taxon>
        <taxon>Ecdysozoa</taxon>
        <taxon>Nematoda</taxon>
        <taxon>Chromadorea</taxon>
        <taxon>Rhabditida</taxon>
        <taxon>Tylenchina</taxon>
        <taxon>Panagrolaimomorpha</taxon>
        <taxon>Panagrolaimoidea</taxon>
        <taxon>Panagrolaimidae</taxon>
        <taxon>Panagrellus</taxon>
    </lineage>
</organism>
<evidence type="ECO:0000256" key="12">
    <source>
        <dbReference type="RuleBase" id="RU000304"/>
    </source>
</evidence>
<evidence type="ECO:0000256" key="3">
    <source>
        <dbReference type="ARBA" id="ARBA00022527"/>
    </source>
</evidence>